<dbReference type="EMBL" id="CABR01000109">
    <property type="protein sequence ID" value="CBI10836.1"/>
    <property type="molecule type" value="Genomic_DNA"/>
</dbReference>
<dbReference type="GO" id="GO:0003688">
    <property type="term" value="F:DNA replication origin binding"/>
    <property type="evidence" value="ECO:0007669"/>
    <property type="project" value="TreeGrafter"/>
</dbReference>
<accession>E6QUB4</accession>
<sequence length="118" mass="13753">MFSLINRAREGQGRIVCTGNAAPKHLPLRADLSSRLAWHLVYQLIPLSDVHKREALAQRSQALGFILNPEHIEFLMHHWRRDLSALFNLIDRLDEYSRMEQRPITLPLLREVLAIHQT</sequence>
<protein>
    <recommendedName>
        <fullName evidence="1">Hda lid domain-containing protein</fullName>
    </recommendedName>
</protein>
<feature type="domain" description="Hda lid" evidence="1">
    <location>
        <begin position="49"/>
        <end position="113"/>
    </location>
</feature>
<dbReference type="GO" id="GO:0005886">
    <property type="term" value="C:plasma membrane"/>
    <property type="evidence" value="ECO:0007669"/>
    <property type="project" value="TreeGrafter"/>
</dbReference>
<dbReference type="PANTHER" id="PTHR30050">
    <property type="entry name" value="CHROMOSOMAL REPLICATION INITIATOR PROTEIN DNAA"/>
    <property type="match status" value="1"/>
</dbReference>
<evidence type="ECO:0000259" key="1">
    <source>
        <dbReference type="Pfam" id="PF22688"/>
    </source>
</evidence>
<dbReference type="GO" id="GO:0006270">
    <property type="term" value="P:DNA replication initiation"/>
    <property type="evidence" value="ECO:0007669"/>
    <property type="project" value="TreeGrafter"/>
</dbReference>
<dbReference type="AlphaFoldDB" id="E6QUB4"/>
<dbReference type="Pfam" id="PF22688">
    <property type="entry name" value="Hda_lid"/>
    <property type="match status" value="1"/>
</dbReference>
<organism evidence="2">
    <name type="scientific">mine drainage metagenome</name>
    <dbReference type="NCBI Taxonomy" id="410659"/>
    <lineage>
        <taxon>unclassified sequences</taxon>
        <taxon>metagenomes</taxon>
        <taxon>ecological metagenomes</taxon>
    </lineage>
</organism>
<dbReference type="SUPFAM" id="SSF52540">
    <property type="entry name" value="P-loop containing nucleoside triphosphate hydrolases"/>
    <property type="match status" value="1"/>
</dbReference>
<dbReference type="Gene3D" id="1.10.8.60">
    <property type="match status" value="1"/>
</dbReference>
<proteinExistence type="predicted"/>
<comment type="caution">
    <text evidence="2">The sequence shown here is derived from an EMBL/GenBank/DDBJ whole genome shotgun (WGS) entry which is preliminary data.</text>
</comment>
<reference evidence="2" key="1">
    <citation type="submission" date="2009-10" db="EMBL/GenBank/DDBJ databases">
        <title>Diversity of trophic interactions inside an arsenic-rich microbial ecosystem.</title>
        <authorList>
            <person name="Bertin P.N."/>
            <person name="Heinrich-Salmeron A."/>
            <person name="Pelletier E."/>
            <person name="Goulhen-Chollet F."/>
            <person name="Arsene-Ploetze F."/>
            <person name="Gallien S."/>
            <person name="Calteau A."/>
            <person name="Vallenet D."/>
            <person name="Casiot C."/>
            <person name="Chane-Woon-Ming B."/>
            <person name="Giloteaux L."/>
            <person name="Barakat M."/>
            <person name="Bonnefoy V."/>
            <person name="Bruneel O."/>
            <person name="Chandler M."/>
            <person name="Cleiss J."/>
            <person name="Duran R."/>
            <person name="Elbaz-Poulichet F."/>
            <person name="Fonknechten N."/>
            <person name="Lauga B."/>
            <person name="Mornico D."/>
            <person name="Ortet P."/>
            <person name="Schaeffer C."/>
            <person name="Siguier P."/>
            <person name="Alexander Thil Smith A."/>
            <person name="Van Dorsselaer A."/>
            <person name="Weissenbach J."/>
            <person name="Medigue C."/>
            <person name="Le Paslier D."/>
        </authorList>
    </citation>
    <scope>NUCLEOTIDE SEQUENCE</scope>
</reference>
<dbReference type="Gene3D" id="3.40.50.300">
    <property type="entry name" value="P-loop containing nucleotide triphosphate hydrolases"/>
    <property type="match status" value="1"/>
</dbReference>
<dbReference type="InterPro" id="IPR055199">
    <property type="entry name" value="Hda_lid"/>
</dbReference>
<dbReference type="PANTHER" id="PTHR30050:SF5">
    <property type="entry name" value="DNAA REGULATORY INACTIVATOR HDA"/>
    <property type="match status" value="1"/>
</dbReference>
<evidence type="ECO:0000313" key="2">
    <source>
        <dbReference type="EMBL" id="CBI10836.1"/>
    </source>
</evidence>
<gene>
    <name evidence="2" type="ORF">CARN7_1636</name>
</gene>
<dbReference type="InterPro" id="IPR027417">
    <property type="entry name" value="P-loop_NTPase"/>
</dbReference>
<name>E6QUB4_9ZZZZ</name>